<dbReference type="PANTHER" id="PTHR45646">
    <property type="entry name" value="SERINE/THREONINE-PROTEIN KINASE DOA-RELATED"/>
    <property type="match status" value="1"/>
</dbReference>
<dbReference type="STRING" id="28573.A0A0U1LLP4"/>
<keyword evidence="1" id="KW-0723">Serine/threonine-protein kinase</keyword>
<dbReference type="GO" id="GO:0043484">
    <property type="term" value="P:regulation of RNA splicing"/>
    <property type="evidence" value="ECO:0007669"/>
    <property type="project" value="TreeGrafter"/>
</dbReference>
<keyword evidence="5" id="KW-0067">ATP-binding</keyword>
<dbReference type="InterPro" id="IPR000719">
    <property type="entry name" value="Prot_kinase_dom"/>
</dbReference>
<evidence type="ECO:0000313" key="7">
    <source>
        <dbReference type="EMBL" id="CRG83924.1"/>
    </source>
</evidence>
<evidence type="ECO:0000313" key="8">
    <source>
        <dbReference type="Proteomes" id="UP000054383"/>
    </source>
</evidence>
<protein>
    <submittedName>
        <fullName evidence="7">Serine/threonine-protein kinase SRPK</fullName>
    </submittedName>
</protein>
<name>A0A0U1LLP4_TALIS</name>
<accession>A0A0U1LLP4</accession>
<dbReference type="AlphaFoldDB" id="A0A0U1LLP4"/>
<evidence type="ECO:0000259" key="6">
    <source>
        <dbReference type="PROSITE" id="PS50011"/>
    </source>
</evidence>
<reference evidence="7 8" key="1">
    <citation type="submission" date="2015-04" db="EMBL/GenBank/DDBJ databases">
        <authorList>
            <person name="Syromyatnikov M.Y."/>
            <person name="Popov V.N."/>
        </authorList>
    </citation>
    <scope>NUCLEOTIDE SEQUENCE [LARGE SCALE GENOMIC DNA]</scope>
    <source>
        <strain evidence="7">WF-38-12</strain>
    </source>
</reference>
<dbReference type="OrthoDB" id="4223314at2759"/>
<keyword evidence="3" id="KW-0547">Nucleotide-binding</keyword>
<sequence length="408" mass="46563">MDLSLFRQNNLLYTQETLSRYQAGGYHPVNLGDTFSNGRYKVHHKLGWGGFSTVWLARDNVQKRWVSLKILTADSQVSRELQNLKHLESRSRGSLSAHYVVRLLDFFTHKGPNGVHQCLVFELLGPSVDKVLADYHESHDKLCPETILRMSTQLLEAVKFVHSAGMCHGDISGRNLAFTCTQLLDTTEEQLFEVLGSPEVEPLARIDGMPLENGLPTQLVKAAEWVNWIDEDDEEIRLLDFGESFLHGEEPEKLAQPGTLRVPETIFTNCFDYRVDLWRTGCMIHSFLFTAYPFWYLGEDEVLIFQMIGFVERLPAEWESKWKSMQTRSNHDLTAEEDSAISKLERRFAESVHEPTLSPLLQVTKGLMRFLPSSRITADEALALLHNLKDDQSSLAFGREDTDMPSSQ</sequence>
<dbReference type="Gene3D" id="3.30.200.20">
    <property type="entry name" value="Phosphorylase Kinase, domain 1"/>
    <property type="match status" value="1"/>
</dbReference>
<dbReference type="PANTHER" id="PTHR45646:SF11">
    <property type="entry name" value="SERINE_THREONINE-PROTEIN KINASE DOA"/>
    <property type="match status" value="1"/>
</dbReference>
<dbReference type="SMART" id="SM00220">
    <property type="entry name" value="S_TKc"/>
    <property type="match status" value="1"/>
</dbReference>
<keyword evidence="2" id="KW-0808">Transferase</keyword>
<dbReference type="OMA" id="RTGCMIY"/>
<proteinExistence type="predicted"/>
<keyword evidence="4 7" id="KW-0418">Kinase</keyword>
<organism evidence="7 8">
    <name type="scientific">Talaromyces islandicus</name>
    <name type="common">Penicillium islandicum</name>
    <dbReference type="NCBI Taxonomy" id="28573"/>
    <lineage>
        <taxon>Eukaryota</taxon>
        <taxon>Fungi</taxon>
        <taxon>Dikarya</taxon>
        <taxon>Ascomycota</taxon>
        <taxon>Pezizomycotina</taxon>
        <taxon>Eurotiomycetes</taxon>
        <taxon>Eurotiomycetidae</taxon>
        <taxon>Eurotiales</taxon>
        <taxon>Trichocomaceae</taxon>
        <taxon>Talaromyces</taxon>
        <taxon>Talaromyces sect. Islandici</taxon>
    </lineage>
</organism>
<dbReference type="PROSITE" id="PS50011">
    <property type="entry name" value="PROTEIN_KINASE_DOM"/>
    <property type="match status" value="1"/>
</dbReference>
<evidence type="ECO:0000256" key="5">
    <source>
        <dbReference type="ARBA" id="ARBA00022840"/>
    </source>
</evidence>
<dbReference type="GO" id="GO:0004674">
    <property type="term" value="F:protein serine/threonine kinase activity"/>
    <property type="evidence" value="ECO:0007669"/>
    <property type="project" value="UniProtKB-KW"/>
</dbReference>
<evidence type="ECO:0000256" key="3">
    <source>
        <dbReference type="ARBA" id="ARBA00022741"/>
    </source>
</evidence>
<gene>
    <name evidence="7" type="ORF">PISL3812_01280</name>
</gene>
<feature type="domain" description="Protein kinase" evidence="6">
    <location>
        <begin position="40"/>
        <end position="389"/>
    </location>
</feature>
<dbReference type="Proteomes" id="UP000054383">
    <property type="component" value="Unassembled WGS sequence"/>
</dbReference>
<dbReference type="SUPFAM" id="SSF56112">
    <property type="entry name" value="Protein kinase-like (PK-like)"/>
    <property type="match status" value="1"/>
</dbReference>
<evidence type="ECO:0000256" key="1">
    <source>
        <dbReference type="ARBA" id="ARBA00022527"/>
    </source>
</evidence>
<dbReference type="InterPro" id="IPR011009">
    <property type="entry name" value="Kinase-like_dom_sf"/>
</dbReference>
<evidence type="ECO:0000256" key="4">
    <source>
        <dbReference type="ARBA" id="ARBA00022777"/>
    </source>
</evidence>
<keyword evidence="8" id="KW-1185">Reference proteome</keyword>
<dbReference type="Pfam" id="PF00069">
    <property type="entry name" value="Pkinase"/>
    <property type="match status" value="1"/>
</dbReference>
<dbReference type="Gene3D" id="1.10.510.10">
    <property type="entry name" value="Transferase(Phosphotransferase) domain 1"/>
    <property type="match status" value="1"/>
</dbReference>
<dbReference type="GO" id="GO:0005634">
    <property type="term" value="C:nucleus"/>
    <property type="evidence" value="ECO:0007669"/>
    <property type="project" value="TreeGrafter"/>
</dbReference>
<dbReference type="InterPro" id="IPR051175">
    <property type="entry name" value="CLK_kinases"/>
</dbReference>
<dbReference type="EMBL" id="CVMT01000001">
    <property type="protein sequence ID" value="CRG83924.1"/>
    <property type="molecule type" value="Genomic_DNA"/>
</dbReference>
<evidence type="ECO:0000256" key="2">
    <source>
        <dbReference type="ARBA" id="ARBA00022679"/>
    </source>
</evidence>
<dbReference type="GO" id="GO:0005524">
    <property type="term" value="F:ATP binding"/>
    <property type="evidence" value="ECO:0007669"/>
    <property type="project" value="UniProtKB-KW"/>
</dbReference>